<name>A0A2H4SSF2_CORMI</name>
<evidence type="ECO:0000313" key="2">
    <source>
        <dbReference type="Proteomes" id="UP000323067"/>
    </source>
</evidence>
<dbReference type="VEuPathDB" id="FungiDB:A9K55_002180"/>
<protein>
    <submittedName>
        <fullName evidence="1">Uncharacterized protein</fullName>
    </submittedName>
</protein>
<reference evidence="1 2" key="1">
    <citation type="journal article" date="2017" name="BMC Genomics">
        <title>Chromosome level assembly and secondary metabolite potential of the parasitic fungus Cordyceps militaris.</title>
        <authorList>
            <person name="Kramer G.J."/>
            <person name="Nodwell J.R."/>
        </authorList>
    </citation>
    <scope>NUCLEOTIDE SEQUENCE [LARGE SCALE GENOMIC DNA]</scope>
    <source>
        <strain evidence="1 2">ATCC 34164</strain>
    </source>
</reference>
<dbReference type="Proteomes" id="UP000323067">
    <property type="component" value="Chromosome iii"/>
</dbReference>
<dbReference type="VEuPathDB" id="FungiDB:CCM_01071"/>
<dbReference type="AlphaFoldDB" id="A0A2H4SSF2"/>
<organism evidence="1 2">
    <name type="scientific">Cordyceps militaris</name>
    <name type="common">Caterpillar fungus</name>
    <name type="synonym">Clavaria militaris</name>
    <dbReference type="NCBI Taxonomy" id="73501"/>
    <lineage>
        <taxon>Eukaryota</taxon>
        <taxon>Fungi</taxon>
        <taxon>Dikarya</taxon>
        <taxon>Ascomycota</taxon>
        <taxon>Pezizomycotina</taxon>
        <taxon>Sordariomycetes</taxon>
        <taxon>Hypocreomycetidae</taxon>
        <taxon>Hypocreales</taxon>
        <taxon>Cordycipitaceae</taxon>
        <taxon>Cordyceps</taxon>
    </lineage>
</organism>
<accession>A0A2H4SSF2</accession>
<proteinExistence type="predicted"/>
<dbReference type="OrthoDB" id="5343483at2759"/>
<gene>
    <name evidence="1" type="ORF">A9K55_002180</name>
</gene>
<evidence type="ECO:0000313" key="1">
    <source>
        <dbReference type="EMBL" id="ATY66038.1"/>
    </source>
</evidence>
<dbReference type="EMBL" id="CP023326">
    <property type="protein sequence ID" value="ATY66038.1"/>
    <property type="molecule type" value="Genomic_DNA"/>
</dbReference>
<sequence length="135" mass="14552">MISTNFDAISKARHKWVHGGKGRAGQNYGAGFIVRRKKEKALQPIRAYRDLYIYSLLIALAQAHRNAMLEGTPACCSGRWRAAALLLLRLGARGPPLEAGQAVGRGSLYGRGDSYLDNKPSDAAKCSALRLGGVV</sequence>